<dbReference type="EMBL" id="JAMXFA010000057">
    <property type="protein sequence ID" value="MCT7981234.1"/>
    <property type="molecule type" value="Genomic_DNA"/>
</dbReference>
<evidence type="ECO:0000259" key="1">
    <source>
        <dbReference type="Pfam" id="PF05419"/>
    </source>
</evidence>
<dbReference type="InterPro" id="IPR008629">
    <property type="entry name" value="GUN4-like"/>
</dbReference>
<proteinExistence type="predicted"/>
<evidence type="ECO:0000313" key="2">
    <source>
        <dbReference type="EMBL" id="MCT7981234.1"/>
    </source>
</evidence>
<accession>A0ABT2NEV1</accession>
<dbReference type="PANTHER" id="PTHR34800">
    <property type="entry name" value="TETRAPYRROLE-BINDING PROTEIN, CHLOROPLASTIC"/>
    <property type="match status" value="1"/>
</dbReference>
<sequence length="168" mass="19657">MLIPEISDSYLYTEVDLDYRPLRDLLALQEWKKADIETRSLIIKASPEGKKGWLNRLDVINLPNTDLITLNKLWVNYSQKRFGFSIQKHIWLSLGGKIDAYTYENYKKFGECVGWFIKAEWLPKDELSEEDGLWLRYDALNFNMNAPKGHLPTAQDGEWFAALTSFKF</sequence>
<comment type="caution">
    <text evidence="2">The sequence shown here is derived from an EMBL/GenBank/DDBJ whole genome shotgun (WGS) entry which is preliminary data.</text>
</comment>
<organism evidence="2 3">
    <name type="scientific">Laspinema olomoucense D3b</name>
    <dbReference type="NCBI Taxonomy" id="2953688"/>
    <lineage>
        <taxon>Bacteria</taxon>
        <taxon>Bacillati</taxon>
        <taxon>Cyanobacteriota</taxon>
        <taxon>Cyanophyceae</taxon>
        <taxon>Oscillatoriophycideae</taxon>
        <taxon>Oscillatoriales</taxon>
        <taxon>Laspinemataceae</taxon>
        <taxon>Laspinema</taxon>
        <taxon>Laspinema olomoucense</taxon>
    </lineage>
</organism>
<keyword evidence="3" id="KW-1185">Reference proteome</keyword>
<reference evidence="2 3" key="1">
    <citation type="journal article" date="2022" name="Front. Microbiol.">
        <title>High genomic differentiation and limited gene flow indicate recent cryptic speciation within the genus Laspinema (cyanobacteria).</title>
        <authorList>
            <person name="Stanojkovic A."/>
            <person name="Skoupy S."/>
            <person name="Skaloud P."/>
            <person name="Dvorak P."/>
        </authorList>
    </citation>
    <scope>NUCLEOTIDE SEQUENCE [LARGE SCALE GENOMIC DNA]</scope>
    <source>
        <strain evidence="2 3">D3b</strain>
    </source>
</reference>
<dbReference type="Gene3D" id="1.10.10.1770">
    <property type="entry name" value="Gun4-like"/>
    <property type="match status" value="1"/>
</dbReference>
<name>A0ABT2NEV1_9CYAN</name>
<gene>
    <name evidence="2" type="ORF">NG792_26260</name>
</gene>
<dbReference type="CDD" id="cd16383">
    <property type="entry name" value="GUN4"/>
    <property type="match status" value="1"/>
</dbReference>
<evidence type="ECO:0000313" key="3">
    <source>
        <dbReference type="Proteomes" id="UP001525961"/>
    </source>
</evidence>
<dbReference type="Gene3D" id="1.25.40.620">
    <property type="match status" value="1"/>
</dbReference>
<protein>
    <submittedName>
        <fullName evidence="2">GUN4 domain-containing protein</fullName>
    </submittedName>
</protein>
<feature type="domain" description="GUN4-like" evidence="1">
    <location>
        <begin position="14"/>
        <end position="159"/>
    </location>
</feature>
<dbReference type="Pfam" id="PF05419">
    <property type="entry name" value="GUN4"/>
    <property type="match status" value="1"/>
</dbReference>
<dbReference type="Proteomes" id="UP001525961">
    <property type="component" value="Unassembled WGS sequence"/>
</dbReference>
<dbReference type="SUPFAM" id="SSF140869">
    <property type="entry name" value="GUN4-like"/>
    <property type="match status" value="1"/>
</dbReference>
<dbReference type="PANTHER" id="PTHR34800:SF1">
    <property type="entry name" value="TETRAPYRROLE-BINDING PROTEIN, CHLOROPLASTIC"/>
    <property type="match status" value="1"/>
</dbReference>
<dbReference type="RefSeq" id="WP_261237431.1">
    <property type="nucleotide sequence ID" value="NZ_JAMXFA010000057.1"/>
</dbReference>
<dbReference type="InterPro" id="IPR037215">
    <property type="entry name" value="GUN4-like_sf"/>
</dbReference>